<evidence type="ECO:0000313" key="3">
    <source>
        <dbReference type="Proteomes" id="UP000054544"/>
    </source>
</evidence>
<feature type="non-terminal residue" evidence="2">
    <location>
        <position position="1"/>
    </location>
</feature>
<feature type="compositionally biased region" description="Polar residues" evidence="1">
    <location>
        <begin position="49"/>
        <end position="58"/>
    </location>
</feature>
<feature type="region of interest" description="Disordered" evidence="1">
    <location>
        <begin position="1"/>
        <end position="58"/>
    </location>
</feature>
<protein>
    <submittedName>
        <fullName evidence="2">Uncharacterized protein</fullName>
    </submittedName>
</protein>
<feature type="compositionally biased region" description="Polar residues" evidence="1">
    <location>
        <begin position="8"/>
        <end position="23"/>
    </location>
</feature>
<accession>A0A0D9NGY0</accession>
<feature type="non-terminal residue" evidence="2">
    <location>
        <position position="58"/>
    </location>
</feature>
<sequence>LLNAARQRMTSQTPGSRSTQSGRYLSPKKSRWRKQKTLPSRRAAPRPEPTTSRSSCCK</sequence>
<feature type="compositionally biased region" description="Basic residues" evidence="1">
    <location>
        <begin position="26"/>
        <end position="36"/>
    </location>
</feature>
<dbReference type="AlphaFoldDB" id="A0A0D9NGY0"/>
<organism evidence="2 3">
    <name type="scientific">Metarhizium anisopliae BRIP 53293</name>
    <dbReference type="NCBI Taxonomy" id="1291518"/>
    <lineage>
        <taxon>Eukaryota</taxon>
        <taxon>Fungi</taxon>
        <taxon>Dikarya</taxon>
        <taxon>Ascomycota</taxon>
        <taxon>Pezizomycotina</taxon>
        <taxon>Sordariomycetes</taxon>
        <taxon>Hypocreomycetidae</taxon>
        <taxon>Hypocreales</taxon>
        <taxon>Clavicipitaceae</taxon>
        <taxon>Metarhizium</taxon>
    </lineage>
</organism>
<dbReference type="Proteomes" id="UP000054544">
    <property type="component" value="Unassembled WGS sequence"/>
</dbReference>
<dbReference type="EMBL" id="KE385240">
    <property type="protein sequence ID" value="KJK73252.1"/>
    <property type="molecule type" value="Genomic_DNA"/>
</dbReference>
<evidence type="ECO:0000313" key="2">
    <source>
        <dbReference type="EMBL" id="KJK73252.1"/>
    </source>
</evidence>
<proteinExistence type="predicted"/>
<keyword evidence="3" id="KW-1185">Reference proteome</keyword>
<gene>
    <name evidence="2" type="ORF">H634G_11829</name>
</gene>
<dbReference type="STRING" id="1291518.A0A0D9NGY0"/>
<reference evidence="3" key="1">
    <citation type="journal article" date="2014" name="BMC Genomics">
        <title>The genome sequence of the biocontrol fungus Metarhizium anisopliae and comparative genomics of Metarhizium species.</title>
        <authorList>
            <person name="Pattemore J.A."/>
            <person name="Hane J.K."/>
            <person name="Williams A.H."/>
            <person name="Wilson B.A."/>
            <person name="Stodart B.J."/>
            <person name="Ash G.J."/>
        </authorList>
    </citation>
    <scope>NUCLEOTIDE SEQUENCE [LARGE SCALE GENOMIC DNA]</scope>
    <source>
        <strain evidence="3">BRIP 53293</strain>
    </source>
</reference>
<evidence type="ECO:0000256" key="1">
    <source>
        <dbReference type="SAM" id="MobiDB-lite"/>
    </source>
</evidence>
<name>A0A0D9NGY0_METAN</name>